<evidence type="ECO:0000313" key="5">
    <source>
        <dbReference type="Proteomes" id="UP000838756"/>
    </source>
</evidence>
<dbReference type="Gene3D" id="1.10.510.10">
    <property type="entry name" value="Transferase(Phosphotransferase) domain 1"/>
    <property type="match status" value="1"/>
</dbReference>
<dbReference type="OrthoDB" id="98077at2759"/>
<dbReference type="InterPro" id="IPR001245">
    <property type="entry name" value="Ser-Thr/Tyr_kinase_cat_dom"/>
</dbReference>
<feature type="domain" description="Protein kinase" evidence="3">
    <location>
        <begin position="1"/>
        <end position="93"/>
    </location>
</feature>
<keyword evidence="1" id="KW-0547">Nucleotide-binding</keyword>
<comment type="caution">
    <text evidence="4">The sequence shown here is derived from an EMBL/GenBank/DDBJ whole genome shotgun (WGS) entry which is preliminary data.</text>
</comment>
<feature type="non-terminal residue" evidence="4">
    <location>
        <position position="1"/>
    </location>
</feature>
<evidence type="ECO:0000259" key="3">
    <source>
        <dbReference type="PROSITE" id="PS50011"/>
    </source>
</evidence>
<dbReference type="PROSITE" id="PS50011">
    <property type="entry name" value="PROTEIN_KINASE_DOM"/>
    <property type="match status" value="1"/>
</dbReference>
<accession>A0A8S4QRI7</accession>
<dbReference type="Pfam" id="PF07714">
    <property type="entry name" value="PK_Tyr_Ser-Thr"/>
    <property type="match status" value="1"/>
</dbReference>
<dbReference type="SUPFAM" id="SSF56112">
    <property type="entry name" value="Protein kinase-like (PK-like)"/>
    <property type="match status" value="1"/>
</dbReference>
<organism evidence="4 5">
    <name type="scientific">Pararge aegeria aegeria</name>
    <dbReference type="NCBI Taxonomy" id="348720"/>
    <lineage>
        <taxon>Eukaryota</taxon>
        <taxon>Metazoa</taxon>
        <taxon>Ecdysozoa</taxon>
        <taxon>Arthropoda</taxon>
        <taxon>Hexapoda</taxon>
        <taxon>Insecta</taxon>
        <taxon>Pterygota</taxon>
        <taxon>Neoptera</taxon>
        <taxon>Endopterygota</taxon>
        <taxon>Lepidoptera</taxon>
        <taxon>Glossata</taxon>
        <taxon>Ditrysia</taxon>
        <taxon>Papilionoidea</taxon>
        <taxon>Nymphalidae</taxon>
        <taxon>Satyrinae</taxon>
        <taxon>Satyrini</taxon>
        <taxon>Parargina</taxon>
        <taxon>Pararge</taxon>
    </lineage>
</organism>
<keyword evidence="5" id="KW-1185">Reference proteome</keyword>
<protein>
    <submittedName>
        <fullName evidence="4">Jg4601 protein</fullName>
    </submittedName>
</protein>
<dbReference type="GO" id="GO:0002009">
    <property type="term" value="P:morphogenesis of an epithelium"/>
    <property type="evidence" value="ECO:0007669"/>
    <property type="project" value="UniProtKB-ARBA"/>
</dbReference>
<dbReference type="PANTHER" id="PTHR24418">
    <property type="entry name" value="TYROSINE-PROTEIN KINASE"/>
    <property type="match status" value="1"/>
</dbReference>
<proteinExistence type="predicted"/>
<dbReference type="InterPro" id="IPR011009">
    <property type="entry name" value="Kinase-like_dom_sf"/>
</dbReference>
<reference evidence="4" key="1">
    <citation type="submission" date="2022-03" db="EMBL/GenBank/DDBJ databases">
        <authorList>
            <person name="Lindestad O."/>
        </authorList>
    </citation>
    <scope>NUCLEOTIDE SEQUENCE</scope>
</reference>
<sequence>YNTFSTKSDVWAFGILLWEIATYGMSPYPGVDLADVYHKLEKISLYFIDFHPSKKYPALLLSKREKILSPPTYPRLNPGPIRKTKIEMNLAPH</sequence>
<dbReference type="Proteomes" id="UP000838756">
    <property type="component" value="Unassembled WGS sequence"/>
</dbReference>
<keyword evidence="2" id="KW-0067">ATP-binding</keyword>
<evidence type="ECO:0000256" key="1">
    <source>
        <dbReference type="ARBA" id="ARBA00022741"/>
    </source>
</evidence>
<evidence type="ECO:0000313" key="4">
    <source>
        <dbReference type="EMBL" id="CAH2216848.1"/>
    </source>
</evidence>
<dbReference type="AlphaFoldDB" id="A0A8S4QRI7"/>
<gene>
    <name evidence="4" type="primary">jg4601</name>
    <name evidence="4" type="ORF">PAEG_LOCUS4804</name>
</gene>
<dbReference type="GO" id="GO:0004672">
    <property type="term" value="F:protein kinase activity"/>
    <property type="evidence" value="ECO:0007669"/>
    <property type="project" value="InterPro"/>
</dbReference>
<dbReference type="GO" id="GO:0005524">
    <property type="term" value="F:ATP binding"/>
    <property type="evidence" value="ECO:0007669"/>
    <property type="project" value="UniProtKB-KW"/>
</dbReference>
<dbReference type="EMBL" id="CAKXAJ010017146">
    <property type="protein sequence ID" value="CAH2216848.1"/>
    <property type="molecule type" value="Genomic_DNA"/>
</dbReference>
<evidence type="ECO:0000256" key="2">
    <source>
        <dbReference type="ARBA" id="ARBA00022840"/>
    </source>
</evidence>
<dbReference type="InterPro" id="IPR050198">
    <property type="entry name" value="Non-receptor_tyrosine_kinases"/>
</dbReference>
<dbReference type="InterPro" id="IPR000719">
    <property type="entry name" value="Prot_kinase_dom"/>
</dbReference>
<name>A0A8S4QRI7_9NEOP</name>